<keyword evidence="2" id="KW-0378">Hydrolase</keyword>
<evidence type="ECO:0000313" key="6">
    <source>
        <dbReference type="EMBL" id="GFS26118.1"/>
    </source>
</evidence>
<keyword evidence="7" id="KW-1185">Reference proteome</keyword>
<reference evidence="6 7" key="1">
    <citation type="journal article" date="2021" name="Elife">
        <title>Chloroplast acquisition without the gene transfer in kleptoplastic sea slugs, Plakobranchus ocellatus.</title>
        <authorList>
            <person name="Maeda T."/>
            <person name="Takahashi S."/>
            <person name="Yoshida T."/>
            <person name="Shimamura S."/>
            <person name="Takaki Y."/>
            <person name="Nagai Y."/>
            <person name="Toyoda A."/>
            <person name="Suzuki Y."/>
            <person name="Arimoto A."/>
            <person name="Ishii H."/>
            <person name="Satoh N."/>
            <person name="Nishiyama T."/>
            <person name="Hasebe M."/>
            <person name="Maruyama T."/>
            <person name="Minagawa J."/>
            <person name="Obokata J."/>
            <person name="Shigenobu S."/>
        </authorList>
    </citation>
    <scope>NUCLEOTIDE SEQUENCE [LARGE SCALE GENOMIC DNA]</scope>
</reference>
<name>A0AAV4JTL5_9GAST</name>
<dbReference type="GO" id="GO:0004730">
    <property type="term" value="F:pseudouridylate synthase activity"/>
    <property type="evidence" value="ECO:0007669"/>
    <property type="project" value="InterPro"/>
</dbReference>
<protein>
    <submittedName>
        <fullName evidence="6">Pseudouridine-5'-phosphate glycosidase</fullName>
    </submittedName>
</protein>
<keyword evidence="1" id="KW-0479">Metal-binding</keyword>
<dbReference type="PANTHER" id="PTHR42909">
    <property type="entry name" value="ZGC:136858"/>
    <property type="match status" value="1"/>
</dbReference>
<dbReference type="GO" id="GO:0046872">
    <property type="term" value="F:metal ion binding"/>
    <property type="evidence" value="ECO:0007669"/>
    <property type="project" value="UniProtKB-KW"/>
</dbReference>
<keyword evidence="4" id="KW-0456">Lyase</keyword>
<dbReference type="EMBL" id="BMAT01003464">
    <property type="protein sequence ID" value="GFS26118.1"/>
    <property type="molecule type" value="Genomic_DNA"/>
</dbReference>
<organism evidence="6 7">
    <name type="scientific">Elysia marginata</name>
    <dbReference type="NCBI Taxonomy" id="1093978"/>
    <lineage>
        <taxon>Eukaryota</taxon>
        <taxon>Metazoa</taxon>
        <taxon>Spiralia</taxon>
        <taxon>Lophotrochozoa</taxon>
        <taxon>Mollusca</taxon>
        <taxon>Gastropoda</taxon>
        <taxon>Heterobranchia</taxon>
        <taxon>Euthyneura</taxon>
        <taxon>Panpulmonata</taxon>
        <taxon>Sacoglossa</taxon>
        <taxon>Placobranchoidea</taxon>
        <taxon>Plakobranchidae</taxon>
        <taxon>Elysia</taxon>
    </lineage>
</organism>
<evidence type="ECO:0000256" key="4">
    <source>
        <dbReference type="ARBA" id="ARBA00023239"/>
    </source>
</evidence>
<proteinExistence type="predicted"/>
<dbReference type="AlphaFoldDB" id="A0AAV4JTL5"/>
<evidence type="ECO:0000256" key="1">
    <source>
        <dbReference type="ARBA" id="ARBA00022723"/>
    </source>
</evidence>
<accession>A0AAV4JTL5</accession>
<dbReference type="InterPro" id="IPR022830">
    <property type="entry name" value="Indigdn_synthA-like"/>
</dbReference>
<dbReference type="PANTHER" id="PTHR42909:SF1">
    <property type="entry name" value="CARBOHYDRATE KINASE PFKB DOMAIN-CONTAINING PROTEIN"/>
    <property type="match status" value="1"/>
</dbReference>
<dbReference type="Pfam" id="PF04227">
    <property type="entry name" value="Indigoidine_A"/>
    <property type="match status" value="1"/>
</dbReference>
<dbReference type="GO" id="GO:0005737">
    <property type="term" value="C:cytoplasm"/>
    <property type="evidence" value="ECO:0007669"/>
    <property type="project" value="TreeGrafter"/>
</dbReference>
<gene>
    <name evidence="6" type="ORF">ElyMa_001707100</name>
</gene>
<evidence type="ECO:0000256" key="2">
    <source>
        <dbReference type="ARBA" id="ARBA00022801"/>
    </source>
</evidence>
<dbReference type="Proteomes" id="UP000762676">
    <property type="component" value="Unassembled WGS sequence"/>
</dbReference>
<comment type="caution">
    <text evidence="6">The sequence shown here is derived from an EMBL/GenBank/DDBJ whole genome shotgun (WGS) entry which is preliminary data.</text>
</comment>
<dbReference type="Gene3D" id="3.40.1790.10">
    <property type="entry name" value="Indigoidine synthase domain"/>
    <property type="match status" value="1"/>
</dbReference>
<sequence>MRPFSKLDGALLRRVHRHLLRHKNPLPAASCFQKIKCFTTSSFKSGLNDTDIIWLAEKNSSLTKISRRDLASVISQGGSGGTTVSATMIAAHMAGIPIFATGGIGGVHRGAETSFDVSADLTELGRTPVAVVSSGVKSILDIPKTLEYLETQGVMVASFSDSRQFPAFFTRDSGHLAPYSVATHLEAARIIGKFDLIWEPDDQ</sequence>
<dbReference type="SUPFAM" id="SSF110581">
    <property type="entry name" value="Indigoidine synthase A-like"/>
    <property type="match status" value="1"/>
</dbReference>
<dbReference type="InterPro" id="IPR007342">
    <property type="entry name" value="PsuG"/>
</dbReference>
<evidence type="ECO:0000313" key="7">
    <source>
        <dbReference type="Proteomes" id="UP000762676"/>
    </source>
</evidence>
<dbReference type="GO" id="GO:0016798">
    <property type="term" value="F:hydrolase activity, acting on glycosyl bonds"/>
    <property type="evidence" value="ECO:0007669"/>
    <property type="project" value="UniProtKB-KW"/>
</dbReference>
<keyword evidence="3" id="KW-0464">Manganese</keyword>
<evidence type="ECO:0000256" key="3">
    <source>
        <dbReference type="ARBA" id="ARBA00023211"/>
    </source>
</evidence>
<keyword evidence="5 6" id="KW-0326">Glycosidase</keyword>
<evidence type="ECO:0000256" key="5">
    <source>
        <dbReference type="ARBA" id="ARBA00023295"/>
    </source>
</evidence>